<keyword evidence="2" id="KW-1185">Reference proteome</keyword>
<gene>
    <name evidence="1" type="ORF">KC01_LOCUS17054</name>
</gene>
<reference evidence="1 2" key="1">
    <citation type="submission" date="2024-04" db="EMBL/GenBank/DDBJ databases">
        <authorList>
            <person name="Waldvogel A.-M."/>
            <person name="Schoenle A."/>
        </authorList>
    </citation>
    <scope>NUCLEOTIDE SEQUENCE [LARGE SCALE GENOMIC DNA]</scope>
</reference>
<accession>A0AAV2KB10</accession>
<evidence type="ECO:0000313" key="2">
    <source>
        <dbReference type="Proteomes" id="UP001497482"/>
    </source>
</evidence>
<organism evidence="1 2">
    <name type="scientific">Knipowitschia caucasica</name>
    <name type="common">Caucasian dwarf goby</name>
    <name type="synonym">Pomatoschistus caucasicus</name>
    <dbReference type="NCBI Taxonomy" id="637954"/>
    <lineage>
        <taxon>Eukaryota</taxon>
        <taxon>Metazoa</taxon>
        <taxon>Chordata</taxon>
        <taxon>Craniata</taxon>
        <taxon>Vertebrata</taxon>
        <taxon>Euteleostomi</taxon>
        <taxon>Actinopterygii</taxon>
        <taxon>Neopterygii</taxon>
        <taxon>Teleostei</taxon>
        <taxon>Neoteleostei</taxon>
        <taxon>Acanthomorphata</taxon>
        <taxon>Gobiaria</taxon>
        <taxon>Gobiiformes</taxon>
        <taxon>Gobioidei</taxon>
        <taxon>Gobiidae</taxon>
        <taxon>Gobiinae</taxon>
        <taxon>Knipowitschia</taxon>
    </lineage>
</organism>
<sequence>MWWWVGGVVIVWVFGGLGGVVEGWGGIGGVGIGGKGGNSIFGGGNGIMDDIGWVFWGWEKGRIGACSSVRSDSATGDMSQSEHVPV</sequence>
<evidence type="ECO:0000313" key="1">
    <source>
        <dbReference type="EMBL" id="CAL1587083.1"/>
    </source>
</evidence>
<dbReference type="Proteomes" id="UP001497482">
    <property type="component" value="Chromosome 17"/>
</dbReference>
<proteinExistence type="predicted"/>
<dbReference type="EMBL" id="OZ035839">
    <property type="protein sequence ID" value="CAL1587083.1"/>
    <property type="molecule type" value="Genomic_DNA"/>
</dbReference>
<name>A0AAV2KB10_KNICA</name>
<protein>
    <submittedName>
        <fullName evidence="1">Uncharacterized protein</fullName>
    </submittedName>
</protein>
<dbReference type="AlphaFoldDB" id="A0AAV2KB10"/>